<gene>
    <name evidence="2" type="ORF">HCA69_10380</name>
</gene>
<reference evidence="2 3" key="1">
    <citation type="submission" date="2020-03" db="EMBL/GenBank/DDBJ databases">
        <title>Soil Listeria distribution.</title>
        <authorList>
            <person name="Liao J."/>
            <person name="Wiedmann M."/>
        </authorList>
    </citation>
    <scope>NUCLEOTIDE SEQUENCE [LARGE SCALE GENOMIC DNA]</scope>
    <source>
        <strain evidence="2 3">FSL L7-0741</strain>
    </source>
</reference>
<keyword evidence="1" id="KW-0812">Transmembrane</keyword>
<name>A0A7X1CQ84_9LIST</name>
<evidence type="ECO:0000256" key="1">
    <source>
        <dbReference type="SAM" id="Phobius"/>
    </source>
</evidence>
<evidence type="ECO:0000313" key="2">
    <source>
        <dbReference type="EMBL" id="MBC1936774.1"/>
    </source>
</evidence>
<keyword evidence="1" id="KW-0472">Membrane</keyword>
<comment type="caution">
    <text evidence="2">The sequence shown here is derived from an EMBL/GenBank/DDBJ whole genome shotgun (WGS) entry which is preliminary data.</text>
</comment>
<dbReference type="EMBL" id="JAARWN010000010">
    <property type="protein sequence ID" value="MBC1936774.1"/>
    <property type="molecule type" value="Genomic_DNA"/>
</dbReference>
<dbReference type="AlphaFoldDB" id="A0A7X1CQ84"/>
<evidence type="ECO:0000313" key="3">
    <source>
        <dbReference type="Proteomes" id="UP000535908"/>
    </source>
</evidence>
<accession>A0A7X1CQ84</accession>
<organism evidence="2 3">
    <name type="scientific">Listeria grandensis</name>
    <dbReference type="NCBI Taxonomy" id="1494963"/>
    <lineage>
        <taxon>Bacteria</taxon>
        <taxon>Bacillati</taxon>
        <taxon>Bacillota</taxon>
        <taxon>Bacilli</taxon>
        <taxon>Bacillales</taxon>
        <taxon>Listeriaceae</taxon>
        <taxon>Listeria</taxon>
    </lineage>
</organism>
<feature type="transmembrane region" description="Helical" evidence="1">
    <location>
        <begin position="36"/>
        <end position="58"/>
    </location>
</feature>
<protein>
    <submittedName>
        <fullName evidence="2">Uncharacterized protein</fullName>
    </submittedName>
</protein>
<dbReference type="Proteomes" id="UP000535908">
    <property type="component" value="Unassembled WGS sequence"/>
</dbReference>
<proteinExistence type="predicted"/>
<keyword evidence="1" id="KW-1133">Transmembrane helix</keyword>
<dbReference type="RefSeq" id="WP_185526267.1">
    <property type="nucleotide sequence ID" value="NZ_JAARWN010000010.1"/>
</dbReference>
<feature type="transmembrane region" description="Helical" evidence="1">
    <location>
        <begin position="12"/>
        <end position="30"/>
    </location>
</feature>
<sequence>MNRLYASKLNLVVLTLMWALLLILNLINYVNTKSGLLLIVVIVAAVGVVLNFVFYFVASRRKRETF</sequence>